<feature type="chain" id="PRO_5047426052" evidence="4">
    <location>
        <begin position="28"/>
        <end position="1224"/>
    </location>
</feature>
<dbReference type="InterPro" id="IPR008928">
    <property type="entry name" value="6-hairpin_glycosidase_sf"/>
</dbReference>
<gene>
    <name evidence="8" type="ORF">GC102_23645</name>
</gene>
<evidence type="ECO:0000256" key="1">
    <source>
        <dbReference type="ARBA" id="ARBA00004613"/>
    </source>
</evidence>
<keyword evidence="3 4" id="KW-0732">Signal</keyword>
<dbReference type="EMBL" id="WHOC01000133">
    <property type="protein sequence ID" value="NOU88721.1"/>
    <property type="molecule type" value="Genomic_DNA"/>
</dbReference>
<evidence type="ECO:0000256" key="4">
    <source>
        <dbReference type="SAM" id="SignalP"/>
    </source>
</evidence>
<keyword evidence="9" id="KW-1185">Reference proteome</keyword>
<evidence type="ECO:0000259" key="6">
    <source>
        <dbReference type="Pfam" id="PF22124"/>
    </source>
</evidence>
<dbReference type="Gene3D" id="3.30.1920.20">
    <property type="match status" value="2"/>
</dbReference>
<dbReference type="NCBIfam" id="NF033679">
    <property type="entry name" value="DNRLRE_dom"/>
    <property type="match status" value="1"/>
</dbReference>
<evidence type="ECO:0000256" key="3">
    <source>
        <dbReference type="ARBA" id="ARBA00022729"/>
    </source>
</evidence>
<sequence length="1224" mass="132610">MKKFVLASLCSLLVIASAPIGIKSVKAATNATDISVNINWSDFLSRSDMVWGQLPSKWEEGVFLGNGLLGTMFWQEEAAKKLNFEVSRTDVFDHRKGYDPLFSGGRLPNGHFELGYVGGNPTGDMRLSLWNAEANGKVLTDQGSISINSFAHASQNVIVLDVTTTGSESGYTWTWKPDASKSTRYNPPADYVAYPTQTQEAVGDVQVSVQSMPENTIYHTDGQGVGQYATAWKFKTIDANHKQIYISEGFSYPGTTAKQEAVDAVNNAAAIDINSLRASHQVWWHDFYPKSFVTIPDAKKESYYWIQLYKLASATRGDKPIMDLLGPWFKPTGWPGVWWNMNNQFTYAPLYASNHSDLGNSLVNALYDKRAALAANAAPYSSDSYAIGRQGGIDLKLPVTQYNEPGNLAWALQNVWMQYKTTMDNSLLNDKLFPLMKGSLNYFVHILGTKKADGKYHLPNSYSPEYGSAPDANYSLAPLKWLCKAIIEANGRLGLNDSIAVTAQDILTNLTPYPTDPTYGFMIGQGLNLTTSHRHDSHLLMIHPFFDYTYDDATQGALIDQSVDHWLGLPSSFAGFSYPVAAILESLRNNGDAAIPYLNSLLSSSRPNTMYMEASGPVIETPLYFDKAIQEMLMQSYNGMIRIFPAVPTAWQDTQFHQMLAEGGFQVSAKRQGGLTQFVRVQSLAGEPLKIKTGLSGTVKAYGNRTFNVTDLGNGVVQVDLQKDESVILYAGSSLPDLTISPVAVPDKINAWGIPAPVQTRSIPNTQTPGKILLDSMDDAYVRDGGSASTNFGTTPTLVVKSEVVGYNRESYLKFDMSKVTSSVTAAKIKVNVTITSPDAPSQVVELVNNNTWKEGTINWSNKPASTGTVLGTFSPTIGVHEIDVSSQVLSAMAAADKRLSVKIRASQPGATGNSVVEYGAYENTTASNRPVLELGLADLTAPTTTDNSPTGWVNQDTTVNLNATDSEPGVLTTKYIVNDGAEQTGTSVVLTTEGVHTIQYWSVDGAGNTEAQKTATVKIDKTAPLSIASVSPAVLNSSNGWYASDVTVSFSVYDNLSSVAKTEYQVNNGEWITYTGSIPAFGEGIYRIDYRSTDQAGNIEPIKTIEFKVDKTAPALAVQLDKTSIWPANHKMVTVNANLSSSDTVSGVASVVLTSITSNEPDSGQGDIQANIGTTDNSFLLRAERSGQGSGRIYTITYTATDKAGNKTIASVTVTVPHDQSGN</sequence>
<dbReference type="Pfam" id="PF22124">
    <property type="entry name" value="Glyco_hydro_95_cat"/>
    <property type="match status" value="1"/>
</dbReference>
<accession>A0ABX1Z612</accession>
<proteinExistence type="predicted"/>
<dbReference type="RefSeq" id="WP_171691709.1">
    <property type="nucleotide sequence ID" value="NZ_WHOC01000133.1"/>
</dbReference>
<organism evidence="8 9">
    <name type="scientific">Paenibacillus germinis</name>
    <dbReference type="NCBI Taxonomy" id="2654979"/>
    <lineage>
        <taxon>Bacteria</taxon>
        <taxon>Bacillati</taxon>
        <taxon>Bacillota</taxon>
        <taxon>Bacilli</taxon>
        <taxon>Bacillales</taxon>
        <taxon>Paenibacillaceae</taxon>
        <taxon>Paenibacillus</taxon>
    </lineage>
</organism>
<dbReference type="SUPFAM" id="SSF48208">
    <property type="entry name" value="Six-hairpin glycosidases"/>
    <property type="match status" value="1"/>
</dbReference>
<feature type="domain" description="Carbohydrate-binding module family 96" evidence="7">
    <location>
        <begin position="776"/>
        <end position="934"/>
    </location>
</feature>
<comment type="subcellular location">
    <subcellularLocation>
        <location evidence="1">Secreted</location>
    </subcellularLocation>
</comment>
<dbReference type="InterPro" id="IPR058094">
    <property type="entry name" value="Ig-like_OmpL47-like"/>
</dbReference>
<name>A0ABX1Z612_9BACL</name>
<evidence type="ECO:0000259" key="7">
    <source>
        <dbReference type="Pfam" id="PF24517"/>
    </source>
</evidence>
<dbReference type="Pfam" id="PF21307">
    <property type="entry name" value="Glyco_hydro_95_C"/>
    <property type="match status" value="1"/>
</dbReference>
<dbReference type="NCBIfam" id="NF047446">
    <property type="entry name" value="barrel_OmpL47"/>
    <property type="match status" value="2"/>
</dbReference>
<dbReference type="Gene3D" id="2.60.40.10">
    <property type="entry name" value="Immunoglobulins"/>
    <property type="match status" value="1"/>
</dbReference>
<evidence type="ECO:0000313" key="9">
    <source>
        <dbReference type="Proteomes" id="UP000658690"/>
    </source>
</evidence>
<reference evidence="8 9" key="1">
    <citation type="submission" date="2019-10" db="EMBL/GenBank/DDBJ databases">
        <title>Description of Paenibacillus choica sp. nov.</title>
        <authorList>
            <person name="Carlier A."/>
            <person name="Qi S."/>
        </authorList>
    </citation>
    <scope>NUCLEOTIDE SEQUENCE [LARGE SCALE GENOMIC DNA]</scope>
    <source>
        <strain evidence="8 9">LMG 31460</strain>
    </source>
</reference>
<feature type="domain" description="Glycosyl hydrolase family 95 catalytic" evidence="6">
    <location>
        <begin position="309"/>
        <end position="610"/>
    </location>
</feature>
<dbReference type="Proteomes" id="UP000658690">
    <property type="component" value="Unassembled WGS sequence"/>
</dbReference>
<comment type="caution">
    <text evidence="8">The sequence shown here is derived from an EMBL/GenBank/DDBJ whole genome shotgun (WGS) entry which is preliminary data.</text>
</comment>
<dbReference type="Gene3D" id="1.50.10.10">
    <property type="match status" value="1"/>
</dbReference>
<protein>
    <submittedName>
        <fullName evidence="8">DNRLRE domain-containing protein</fullName>
    </submittedName>
</protein>
<evidence type="ECO:0000256" key="2">
    <source>
        <dbReference type="ARBA" id="ARBA00022525"/>
    </source>
</evidence>
<evidence type="ECO:0000313" key="8">
    <source>
        <dbReference type="EMBL" id="NOU88721.1"/>
    </source>
</evidence>
<feature type="signal peptide" evidence="4">
    <location>
        <begin position="1"/>
        <end position="27"/>
    </location>
</feature>
<dbReference type="Pfam" id="PF24517">
    <property type="entry name" value="CBM96"/>
    <property type="match status" value="1"/>
</dbReference>
<dbReference type="InterPro" id="IPR012341">
    <property type="entry name" value="6hp_glycosidase-like_sf"/>
</dbReference>
<dbReference type="PANTHER" id="PTHR31084:SF0">
    <property type="entry name" value="ALPHA-L-FUCOSIDASE 2"/>
    <property type="match status" value="1"/>
</dbReference>
<evidence type="ECO:0000259" key="5">
    <source>
        <dbReference type="Pfam" id="PF21307"/>
    </source>
</evidence>
<dbReference type="InterPro" id="IPR055372">
    <property type="entry name" value="CBM96"/>
</dbReference>
<dbReference type="InterPro" id="IPR049053">
    <property type="entry name" value="AFCA-like_C"/>
</dbReference>
<dbReference type="InterPro" id="IPR013783">
    <property type="entry name" value="Ig-like_fold"/>
</dbReference>
<dbReference type="InterPro" id="IPR054363">
    <property type="entry name" value="GH95_cat"/>
</dbReference>
<feature type="domain" description="Alpha fucosidase A-like C-terminal" evidence="5">
    <location>
        <begin position="635"/>
        <end position="726"/>
    </location>
</feature>
<dbReference type="PANTHER" id="PTHR31084">
    <property type="entry name" value="ALPHA-L-FUCOSIDASE 2"/>
    <property type="match status" value="1"/>
</dbReference>
<keyword evidence="2" id="KW-0964">Secreted</keyword>